<organism evidence="1 2">
    <name type="scientific">Pseudocercospora musae</name>
    <dbReference type="NCBI Taxonomy" id="113226"/>
    <lineage>
        <taxon>Eukaryota</taxon>
        <taxon>Fungi</taxon>
        <taxon>Dikarya</taxon>
        <taxon>Ascomycota</taxon>
        <taxon>Pezizomycotina</taxon>
        <taxon>Dothideomycetes</taxon>
        <taxon>Dothideomycetidae</taxon>
        <taxon>Mycosphaerellales</taxon>
        <taxon>Mycosphaerellaceae</taxon>
        <taxon>Pseudocercospora</taxon>
    </lineage>
</organism>
<comment type="caution">
    <text evidence="1">The sequence shown here is derived from an EMBL/GenBank/DDBJ whole genome shotgun (WGS) entry which is preliminary data.</text>
</comment>
<keyword evidence="2" id="KW-1185">Reference proteome</keyword>
<sequence length="75" mass="8324">MPQTSIKKPGRGKRVQQIMIEVSVSSEVEVADASRNIFLFLDLSAELRNQISNGRYMMTEGMASQPIMYGIASSQ</sequence>
<dbReference type="Proteomes" id="UP000073492">
    <property type="component" value="Unassembled WGS sequence"/>
</dbReference>
<protein>
    <submittedName>
        <fullName evidence="1">Uncharacterized protein</fullName>
    </submittedName>
</protein>
<dbReference type="AlphaFoldDB" id="A0A139GY97"/>
<evidence type="ECO:0000313" key="1">
    <source>
        <dbReference type="EMBL" id="KXS95156.1"/>
    </source>
</evidence>
<reference evidence="1 2" key="1">
    <citation type="submission" date="2015-07" db="EMBL/GenBank/DDBJ databases">
        <title>Comparative genomics of the Sigatoka disease complex on banana suggests a link between parallel evolutionary changes in Pseudocercospora fijiensis and Pseudocercospora eumusae and increased virulence on the banana host.</title>
        <authorList>
            <person name="Chang T.-C."/>
            <person name="Salvucci A."/>
            <person name="Crous P.W."/>
            <person name="Stergiopoulos I."/>
        </authorList>
    </citation>
    <scope>NUCLEOTIDE SEQUENCE [LARGE SCALE GENOMIC DNA]</scope>
    <source>
        <strain evidence="1 2">CBS 116634</strain>
    </source>
</reference>
<gene>
    <name evidence="1" type="ORF">AC579_409</name>
</gene>
<proteinExistence type="predicted"/>
<accession>A0A139GY97</accession>
<evidence type="ECO:0000313" key="2">
    <source>
        <dbReference type="Proteomes" id="UP000073492"/>
    </source>
</evidence>
<name>A0A139GY97_9PEZI</name>
<dbReference type="EMBL" id="LFZO01000909">
    <property type="protein sequence ID" value="KXS95156.1"/>
    <property type="molecule type" value="Genomic_DNA"/>
</dbReference>